<evidence type="ECO:0000313" key="2">
    <source>
        <dbReference type="Proteomes" id="UP001285521"/>
    </source>
</evidence>
<dbReference type="Proteomes" id="UP001285521">
    <property type="component" value="Unassembled WGS sequence"/>
</dbReference>
<evidence type="ECO:0000313" key="1">
    <source>
        <dbReference type="EMBL" id="MDX8032658.1"/>
    </source>
</evidence>
<organism evidence="1 2">
    <name type="scientific">Lentzea miocenica</name>
    <dbReference type="NCBI Taxonomy" id="3095431"/>
    <lineage>
        <taxon>Bacteria</taxon>
        <taxon>Bacillati</taxon>
        <taxon>Actinomycetota</taxon>
        <taxon>Actinomycetes</taxon>
        <taxon>Pseudonocardiales</taxon>
        <taxon>Pseudonocardiaceae</taxon>
        <taxon>Lentzea</taxon>
    </lineage>
</organism>
<reference evidence="1 2" key="2">
    <citation type="submission" date="2023-11" db="EMBL/GenBank/DDBJ databases">
        <authorList>
            <person name="Lara A.C."/>
            <person name="Chronakova A."/>
        </authorList>
    </citation>
    <scope>NUCLEOTIDE SEQUENCE [LARGE SCALE GENOMIC DNA]</scope>
    <source>
        <strain evidence="1 2">BCCO 10_0856</strain>
    </source>
</reference>
<protein>
    <recommendedName>
        <fullName evidence="3">Neutral/alkaline non-lysosomal ceramidase, N-terminal</fullName>
    </recommendedName>
</protein>
<name>A0ABU4T3B9_9PSEU</name>
<gene>
    <name evidence="1" type="ORF">SK803_20785</name>
</gene>
<evidence type="ECO:0008006" key="3">
    <source>
        <dbReference type="Google" id="ProtNLM"/>
    </source>
</evidence>
<reference evidence="1 2" key="1">
    <citation type="submission" date="2023-11" db="EMBL/GenBank/DDBJ databases">
        <title>Lentzea sokolovensis, sp. nov., Lentzea kristufkii, sp. nov., and Lentzea miocenensis, sp. nov., rare actinobacteria from Sokolov Coal Basin, Miocene lacustrine sediment, Czech Republic.</title>
        <authorList>
            <person name="Lara A."/>
            <person name="Kotroba L."/>
            <person name="Nouioui I."/>
            <person name="Neumann-Schaal M."/>
            <person name="Mast Y."/>
            <person name="Chronakova A."/>
        </authorList>
    </citation>
    <scope>NUCLEOTIDE SEQUENCE [LARGE SCALE GENOMIC DNA]</scope>
    <source>
        <strain evidence="1 2">BCCO 10_0856</strain>
    </source>
</reference>
<keyword evidence="2" id="KW-1185">Reference proteome</keyword>
<proteinExistence type="predicted"/>
<comment type="caution">
    <text evidence="1">The sequence shown here is derived from an EMBL/GenBank/DDBJ whole genome shotgun (WGS) entry which is preliminary data.</text>
</comment>
<sequence>MSFTMRIESVDHTPGAGIPMGGYGWSERRSDGSVVEARRLRAQCAVLADATGHVVVLVRADVISVPRAVYLTIVARLVSAGLVTSAADFVLAQSHTHNGPMVGRVPDPYVLLGNEDDVALTDAFTAEFADVIVSLVTRTRAAAPVEVILGHAEGQAYIAANREQLGWAPPDVPVLVARRASDGAVHAVLFGHACHPVCHPYATKTFDADHCGRAAAEVTRRLGVPALFFQGAAGDLNPVSMGSESAVRLTGDQLADSVVAMVRNNAFLPVNGPIRTAAETIELPFSVDLTDAAAVDLLRRKYQQRVDTSGTNAGARRHAERMLELIGRNALPRSLPMTVQRLDLGGLTVLALAHEVVSGYHVGTKDRYGKPLWFMAYANHVDAYVAADDLLWRGGYAAGWKDDDKIAGIDTAALSYLLPAPLRASPRDHPGAPDCTEGLVNAAIARLLGS</sequence>
<dbReference type="RefSeq" id="WP_319967693.1">
    <property type="nucleotide sequence ID" value="NZ_JAXAVW010000016.1"/>
</dbReference>
<accession>A0ABU4T3B9</accession>
<dbReference type="EMBL" id="JAXAVW010000016">
    <property type="protein sequence ID" value="MDX8032658.1"/>
    <property type="molecule type" value="Genomic_DNA"/>
</dbReference>